<dbReference type="SUPFAM" id="SSF52218">
    <property type="entry name" value="Flavoproteins"/>
    <property type="match status" value="1"/>
</dbReference>
<dbReference type="EMBL" id="VRMG01000010">
    <property type="protein sequence ID" value="TXN28937.1"/>
    <property type="molecule type" value="Genomic_DNA"/>
</dbReference>
<dbReference type="GO" id="GO:0016491">
    <property type="term" value="F:oxidoreductase activity"/>
    <property type="evidence" value="ECO:0007669"/>
    <property type="project" value="InterPro"/>
</dbReference>
<accession>A0A5C8UNR1</accession>
<name>A0A5C8UNR1_9MICO</name>
<dbReference type="Gene3D" id="3.40.50.360">
    <property type="match status" value="1"/>
</dbReference>
<proteinExistence type="predicted"/>
<comment type="caution">
    <text evidence="2">The sequence shown here is derived from an EMBL/GenBank/DDBJ whole genome shotgun (WGS) entry which is preliminary data.</text>
</comment>
<evidence type="ECO:0000313" key="2">
    <source>
        <dbReference type="EMBL" id="TXN28937.1"/>
    </source>
</evidence>
<gene>
    <name evidence="2" type="ORF">FVP33_15555</name>
</gene>
<protein>
    <submittedName>
        <fullName evidence="2">NAD(P)H-dependent oxidoreductase</fullName>
    </submittedName>
</protein>
<dbReference type="InterPro" id="IPR050712">
    <property type="entry name" value="NAD(P)H-dep_reductase"/>
</dbReference>
<dbReference type="GO" id="GO:0010181">
    <property type="term" value="F:FMN binding"/>
    <property type="evidence" value="ECO:0007669"/>
    <property type="project" value="TreeGrafter"/>
</dbReference>
<evidence type="ECO:0000259" key="1">
    <source>
        <dbReference type="Pfam" id="PF03358"/>
    </source>
</evidence>
<dbReference type="PANTHER" id="PTHR30543">
    <property type="entry name" value="CHROMATE REDUCTASE"/>
    <property type="match status" value="1"/>
</dbReference>
<dbReference type="AlphaFoldDB" id="A0A5C8UNR1"/>
<organism evidence="2 3">
    <name type="scientific">Lacisediminihabitans profunda</name>
    <dbReference type="NCBI Taxonomy" id="2594790"/>
    <lineage>
        <taxon>Bacteria</taxon>
        <taxon>Bacillati</taxon>
        <taxon>Actinomycetota</taxon>
        <taxon>Actinomycetes</taxon>
        <taxon>Micrococcales</taxon>
        <taxon>Microbacteriaceae</taxon>
        <taxon>Lacisediminihabitans</taxon>
    </lineage>
</organism>
<reference evidence="2 3" key="1">
    <citation type="submission" date="2019-08" db="EMBL/GenBank/DDBJ databases">
        <title>Bacterial whole genome sequence for Glaciihabitans sp. CHu50b-6-2.</title>
        <authorList>
            <person name="Jin L."/>
        </authorList>
    </citation>
    <scope>NUCLEOTIDE SEQUENCE [LARGE SCALE GENOMIC DNA]</scope>
    <source>
        <strain evidence="2 3">CHu50b-6-2</strain>
    </source>
</reference>
<dbReference type="GO" id="GO:0005829">
    <property type="term" value="C:cytosol"/>
    <property type="evidence" value="ECO:0007669"/>
    <property type="project" value="TreeGrafter"/>
</dbReference>
<dbReference type="Proteomes" id="UP000321379">
    <property type="component" value="Unassembled WGS sequence"/>
</dbReference>
<dbReference type="InterPro" id="IPR005025">
    <property type="entry name" value="FMN_Rdtase-like_dom"/>
</dbReference>
<feature type="domain" description="NADPH-dependent FMN reductase-like" evidence="1">
    <location>
        <begin position="9"/>
        <end position="154"/>
    </location>
</feature>
<dbReference type="RefSeq" id="WP_147784607.1">
    <property type="nucleotide sequence ID" value="NZ_VRMG01000010.1"/>
</dbReference>
<keyword evidence="3" id="KW-1185">Reference proteome</keyword>
<dbReference type="PANTHER" id="PTHR30543:SF21">
    <property type="entry name" value="NAD(P)H-DEPENDENT FMN REDUCTASE LOT6"/>
    <property type="match status" value="1"/>
</dbReference>
<evidence type="ECO:0000313" key="3">
    <source>
        <dbReference type="Proteomes" id="UP000321379"/>
    </source>
</evidence>
<dbReference type="InterPro" id="IPR029039">
    <property type="entry name" value="Flavoprotein-like_sf"/>
</dbReference>
<sequence>MTAADRTKNIVAISGSLRRGSLNTNLLQSLQALAPRSFDIRVVTLEGIPMYSEELDGENAPEEVRALRDQVSGADGLILASPEYNRSISGAMKNALDWLSRPAHEGAARGKDCLALVATESTYHGMGAWVDLAKIVRHMNNHVIEPDLVIHSAHKGLAIDADGRIRVLDPWAESALRVQLESLERAIDARVAGEILRSYDAFADELYRPRRAGMVYPLELSRMESIDDATTAAVPSDSSFNGRFGKPQ</sequence>
<dbReference type="Pfam" id="PF03358">
    <property type="entry name" value="FMN_red"/>
    <property type="match status" value="1"/>
</dbReference>